<feature type="region of interest" description="Disordered" evidence="11">
    <location>
        <begin position="87"/>
        <end position="141"/>
    </location>
</feature>
<keyword evidence="13" id="KW-1185">Reference proteome</keyword>
<dbReference type="Pfam" id="PF13912">
    <property type="entry name" value="zf-C2H2_6"/>
    <property type="match status" value="1"/>
</dbReference>
<dbReference type="FunFam" id="3.30.160.60:FF:000100">
    <property type="entry name" value="Zinc finger 45-like"/>
    <property type="match status" value="1"/>
</dbReference>
<dbReference type="FunFam" id="3.30.160.60:FF:000188">
    <property type="entry name" value="Zinc finger protein 787"/>
    <property type="match status" value="1"/>
</dbReference>
<evidence type="ECO:0000256" key="8">
    <source>
        <dbReference type="ARBA" id="ARBA00023125"/>
    </source>
</evidence>
<keyword evidence="10" id="KW-0539">Nucleus</keyword>
<comment type="similarity">
    <text evidence="2">Belongs to the krueppel C2H2-type zinc-finger protein family.</text>
</comment>
<keyword evidence="9" id="KW-0804">Transcription</keyword>
<keyword evidence="5" id="KW-0863">Zinc-finger</keyword>
<feature type="region of interest" description="Disordered" evidence="11">
    <location>
        <begin position="581"/>
        <end position="614"/>
    </location>
</feature>
<evidence type="ECO:0000256" key="3">
    <source>
        <dbReference type="ARBA" id="ARBA00022723"/>
    </source>
</evidence>
<keyword evidence="8" id="KW-0238">DNA-binding</keyword>
<dbReference type="FunFam" id="3.30.160.60:FF:000608">
    <property type="entry name" value="zinc finger protein 286A isoform X1"/>
    <property type="match status" value="1"/>
</dbReference>
<dbReference type="PANTHER" id="PTHR16515">
    <property type="entry name" value="PR DOMAIN ZINC FINGER PROTEIN"/>
    <property type="match status" value="1"/>
</dbReference>
<accession>A0A6S7H7Z2</accession>
<evidence type="ECO:0000256" key="6">
    <source>
        <dbReference type="ARBA" id="ARBA00022833"/>
    </source>
</evidence>
<sequence>MMAEEDESRKGQNLEMIVSKLAKEKPGNGNIILISGVNIQNLTFPDDAEGESDDCEPDLHQCGKCKQMFCNLEKYLQHRASKSCRKRQAESQDVTSDDGGSPSQVPEVVHMEAPGNRQGSESPEQLELANKRKHDRKGVARKRTHLMPEPMTSTITSTDQPQVRIAMDSLPEIIRPGFTSTPTFATIGAYRSAYEHAAVPNNNDLYALMELTKNSGIKEVHVDENGVTTSRPRELLNGGVHRMFHRSPLNSPPNHRFPAPLVLRNHVPAMSSNQEVVHHPENVIHPESVLVPYSGVENPDAVNQKGEKRRYKCDKCDRDFNQRANLRRHQLVHSGEKPFECEQCHRRFQQQGDLKRHMLRHAETTWYHCQSCDKRFMRLDRWKAHMKTHDENGTLPPDVGASMVEMSNGATAGTGEGESTEKPMGSHHICSKCNQTFMEPDELLVHTCADGNIRVTAVPMETAQDASDLEPEAVVRMAERFVRTQAADSDHSRAYSSSRSTRGKLTNPHKCPLCNAHYKNEDSLKTHILKHSGEKKYKCDQCPKAFFTSSNLKIHRRIHSGDKPLKCKVCFKAFSDPSNFNKHKKSHIKGKLEPRGTQKKGRKREAKEEHPGFNETLVEAVGKEGEVLQFGSPSREFLQSQYEALLPALEDGRSEGKVEGDAAEGSEGIDSTYGDDPMKYSVPFIESPSY</sequence>
<evidence type="ECO:0000313" key="12">
    <source>
        <dbReference type="EMBL" id="CAB3992430.1"/>
    </source>
</evidence>
<dbReference type="PROSITE" id="PS50157">
    <property type="entry name" value="ZINC_FINGER_C2H2_2"/>
    <property type="match status" value="6"/>
</dbReference>
<feature type="region of interest" description="Disordered" evidence="11">
    <location>
        <begin position="485"/>
        <end position="504"/>
    </location>
</feature>
<evidence type="ECO:0000256" key="10">
    <source>
        <dbReference type="ARBA" id="ARBA00023242"/>
    </source>
</evidence>
<evidence type="ECO:0000256" key="4">
    <source>
        <dbReference type="ARBA" id="ARBA00022737"/>
    </source>
</evidence>
<dbReference type="SMART" id="SM00355">
    <property type="entry name" value="ZnF_C2H2"/>
    <property type="match status" value="8"/>
</dbReference>
<feature type="region of interest" description="Disordered" evidence="11">
    <location>
        <begin position="649"/>
        <end position="690"/>
    </location>
</feature>
<dbReference type="InterPro" id="IPR050331">
    <property type="entry name" value="Zinc_finger"/>
</dbReference>
<dbReference type="PANTHER" id="PTHR16515:SF49">
    <property type="entry name" value="GASTRULA ZINC FINGER PROTEIN XLCGF49.1-LIKE-RELATED"/>
    <property type="match status" value="1"/>
</dbReference>
<keyword evidence="4" id="KW-0677">Repeat</keyword>
<evidence type="ECO:0000256" key="1">
    <source>
        <dbReference type="ARBA" id="ARBA00004123"/>
    </source>
</evidence>
<dbReference type="PROSITE" id="PS00028">
    <property type="entry name" value="ZINC_FINGER_C2H2_1"/>
    <property type="match status" value="6"/>
</dbReference>
<dbReference type="Pfam" id="PF00096">
    <property type="entry name" value="zf-C2H2"/>
    <property type="match status" value="5"/>
</dbReference>
<keyword evidence="6" id="KW-0862">Zinc</keyword>
<dbReference type="EMBL" id="CACRXK020002051">
    <property type="protein sequence ID" value="CAB3992430.1"/>
    <property type="molecule type" value="Genomic_DNA"/>
</dbReference>
<evidence type="ECO:0000256" key="2">
    <source>
        <dbReference type="ARBA" id="ARBA00006991"/>
    </source>
</evidence>
<evidence type="ECO:0000313" key="13">
    <source>
        <dbReference type="Proteomes" id="UP001152795"/>
    </source>
</evidence>
<proteinExistence type="inferred from homology"/>
<dbReference type="Gene3D" id="3.30.160.60">
    <property type="entry name" value="Classic Zinc Finger"/>
    <property type="match status" value="5"/>
</dbReference>
<name>A0A6S7H7Z2_PARCT</name>
<dbReference type="InterPro" id="IPR036236">
    <property type="entry name" value="Znf_C2H2_sf"/>
</dbReference>
<keyword evidence="3" id="KW-0479">Metal-binding</keyword>
<evidence type="ECO:0000256" key="9">
    <source>
        <dbReference type="ARBA" id="ARBA00023163"/>
    </source>
</evidence>
<dbReference type="AlphaFoldDB" id="A0A6S7H7Z2"/>
<dbReference type="GO" id="GO:0003677">
    <property type="term" value="F:DNA binding"/>
    <property type="evidence" value="ECO:0007669"/>
    <property type="project" value="UniProtKB-KW"/>
</dbReference>
<feature type="compositionally biased region" description="Basic residues" evidence="11">
    <location>
        <begin position="131"/>
        <end position="141"/>
    </location>
</feature>
<comment type="subcellular location">
    <subcellularLocation>
        <location evidence="1">Nucleus</location>
    </subcellularLocation>
</comment>
<reference evidence="12" key="1">
    <citation type="submission" date="2020-04" db="EMBL/GenBank/DDBJ databases">
        <authorList>
            <person name="Alioto T."/>
            <person name="Alioto T."/>
            <person name="Gomez Garrido J."/>
        </authorList>
    </citation>
    <scope>NUCLEOTIDE SEQUENCE</scope>
    <source>
        <strain evidence="12">A484AB</strain>
    </source>
</reference>
<evidence type="ECO:0000256" key="5">
    <source>
        <dbReference type="ARBA" id="ARBA00022771"/>
    </source>
</evidence>
<organism evidence="12 13">
    <name type="scientific">Paramuricea clavata</name>
    <name type="common">Red gorgonian</name>
    <name type="synonym">Violescent sea-whip</name>
    <dbReference type="NCBI Taxonomy" id="317549"/>
    <lineage>
        <taxon>Eukaryota</taxon>
        <taxon>Metazoa</taxon>
        <taxon>Cnidaria</taxon>
        <taxon>Anthozoa</taxon>
        <taxon>Octocorallia</taxon>
        <taxon>Malacalcyonacea</taxon>
        <taxon>Plexauridae</taxon>
        <taxon>Paramuricea</taxon>
    </lineage>
</organism>
<dbReference type="Proteomes" id="UP001152795">
    <property type="component" value="Unassembled WGS sequence"/>
</dbReference>
<evidence type="ECO:0000256" key="7">
    <source>
        <dbReference type="ARBA" id="ARBA00023015"/>
    </source>
</evidence>
<keyword evidence="7" id="KW-0805">Transcription regulation</keyword>
<dbReference type="OrthoDB" id="654211at2759"/>
<comment type="caution">
    <text evidence="12">The sequence shown here is derived from an EMBL/GenBank/DDBJ whole genome shotgun (WGS) entry which is preliminary data.</text>
</comment>
<feature type="compositionally biased region" description="Basic and acidic residues" evidence="11">
    <location>
        <begin position="650"/>
        <end position="660"/>
    </location>
</feature>
<dbReference type="InterPro" id="IPR013087">
    <property type="entry name" value="Znf_C2H2_type"/>
</dbReference>
<dbReference type="GO" id="GO:0005634">
    <property type="term" value="C:nucleus"/>
    <property type="evidence" value="ECO:0007669"/>
    <property type="project" value="UniProtKB-SubCell"/>
</dbReference>
<protein>
    <submittedName>
        <fullName evidence="12">Zinc finger OZF-like isoform X1</fullName>
    </submittedName>
</protein>
<evidence type="ECO:0000256" key="11">
    <source>
        <dbReference type="SAM" id="MobiDB-lite"/>
    </source>
</evidence>
<dbReference type="SUPFAM" id="SSF57667">
    <property type="entry name" value="beta-beta-alpha zinc fingers"/>
    <property type="match status" value="4"/>
</dbReference>
<dbReference type="GO" id="GO:0010468">
    <property type="term" value="P:regulation of gene expression"/>
    <property type="evidence" value="ECO:0007669"/>
    <property type="project" value="TreeGrafter"/>
</dbReference>
<dbReference type="GO" id="GO:0008270">
    <property type="term" value="F:zinc ion binding"/>
    <property type="evidence" value="ECO:0007669"/>
    <property type="project" value="UniProtKB-KW"/>
</dbReference>
<gene>
    <name evidence="12" type="ORF">PACLA_8A059621</name>
</gene>